<dbReference type="SMART" id="SM00066">
    <property type="entry name" value="GAL4"/>
    <property type="match status" value="1"/>
</dbReference>
<dbReference type="Proteomes" id="UP001296104">
    <property type="component" value="Unassembled WGS sequence"/>
</dbReference>
<feature type="domain" description="C2H2-type" evidence="9">
    <location>
        <begin position="52"/>
        <end position="79"/>
    </location>
</feature>
<dbReference type="SUPFAM" id="SSF57667">
    <property type="entry name" value="beta-beta-alpha zinc fingers"/>
    <property type="match status" value="1"/>
</dbReference>
<dbReference type="SMART" id="SM00355">
    <property type="entry name" value="ZnF_C2H2"/>
    <property type="match status" value="2"/>
</dbReference>
<keyword evidence="3" id="KW-0805">Transcription regulation</keyword>
<evidence type="ECO:0000256" key="7">
    <source>
        <dbReference type="SAM" id="MobiDB-lite"/>
    </source>
</evidence>
<sequence length="872" mass="98214">MQAEAEHSSSIESQSPASTDVTRHRCYLCSRSYERYDHLSRHLKSHDNERSHRCEDCGKGFNRADLLNRHRAAHAKNSTGDVSRRRTPRACEACIKAKTKCDDERPCKRCKTRDMVCVESEGRGGETRHEGSTSNTGPLLETPVSLPRSTDATSRPEESVAVFTPHGFQPDSLGADTSLDDLSFPDFFEQIMMPDYGPPTQLAIPPDVSNFTQDVNLDALDLDFDFTFLAGGLTRPSTAHGFPNGHQQANHQASTPHSNAQLRSEAFQRSPWSWNSWIPPRNHHAFTGQEEINVREDGVSATHRHVSSSVHRAAHCELDGEARDRMIRTVTQVASSRLSIPSFPSLKLLEDLINVCLLQDCNSLDSCIHAPTFSSRTSRTELLLAMVASGSRYIALDPVWKTGLVIQEVARLAVAEVFEGDNSTTREIQPLQAFLLWLDVGVWSGFRRKTEIAQSFLQPVTTMLTWSQSFTKFRYQDFTPLVNDSDDVLRDKWKSWLEQETRKRLVLHTFVYESRVALANLQGQMLSPAQLMLPLPASLDLWLAPNAHSWRNAHLMKRPPDRQSLPSVMDLFGNLSLLNGMHEYVDKPLCMLIACHALAHDVSQFRQQAKLLANWSFEGRRDRWLSHFNRQREIMDDLHSTNAYCEMDKSVSSEILFTIEYLAMSLHTDMEDIQAFSGKLGEQEARKAFPRVRAWTENAEARNAVWHAGQCFRIARGFEKTKLRDFYAVALYQATLTLWVYGMVTSNTARTSGDRTPTQHRGGATERPSSQGSSLSQGSLIYLDDSNDKTAKPFKLLGQGVPGLRSISRTSTEPEPWIHASTDFCSLYDSKGLMLLAEETLRQNFPESRNGLPSLVENLVNLMSELGKLSGR</sequence>
<gene>
    <name evidence="10" type="ORF">LECACI_7A009407</name>
</gene>
<evidence type="ECO:0000256" key="4">
    <source>
        <dbReference type="ARBA" id="ARBA00023163"/>
    </source>
</evidence>
<feature type="region of interest" description="Disordered" evidence="7">
    <location>
        <begin position="121"/>
        <end position="152"/>
    </location>
</feature>
<feature type="region of interest" description="Disordered" evidence="7">
    <location>
        <begin position="749"/>
        <end position="776"/>
    </location>
</feature>
<dbReference type="Pfam" id="PF00096">
    <property type="entry name" value="zf-C2H2"/>
    <property type="match status" value="1"/>
</dbReference>
<evidence type="ECO:0000259" key="9">
    <source>
        <dbReference type="PROSITE" id="PS50157"/>
    </source>
</evidence>
<dbReference type="PROSITE" id="PS00028">
    <property type="entry name" value="ZINC_FINGER_C2H2_1"/>
    <property type="match status" value="2"/>
</dbReference>
<name>A0AAI8Z870_9PEZI</name>
<keyword evidence="11" id="KW-1185">Reference proteome</keyword>
<dbReference type="Pfam" id="PF04082">
    <property type="entry name" value="Fungal_trans"/>
    <property type="match status" value="1"/>
</dbReference>
<dbReference type="PROSITE" id="PS50048">
    <property type="entry name" value="ZN2_CY6_FUNGAL_2"/>
    <property type="match status" value="1"/>
</dbReference>
<dbReference type="InterPro" id="IPR036236">
    <property type="entry name" value="Znf_C2H2_sf"/>
</dbReference>
<dbReference type="InterPro" id="IPR007219">
    <property type="entry name" value="XnlR_reg_dom"/>
</dbReference>
<dbReference type="EMBL" id="CAVMBE010000109">
    <property type="protein sequence ID" value="CAK4034249.1"/>
    <property type="molecule type" value="Genomic_DNA"/>
</dbReference>
<keyword evidence="1" id="KW-0479">Metal-binding</keyword>
<comment type="caution">
    <text evidence="10">The sequence shown here is derived from an EMBL/GenBank/DDBJ whole genome shotgun (WGS) entry which is preliminary data.</text>
</comment>
<evidence type="ECO:0000313" key="11">
    <source>
        <dbReference type="Proteomes" id="UP001296104"/>
    </source>
</evidence>
<evidence type="ECO:0000256" key="3">
    <source>
        <dbReference type="ARBA" id="ARBA00023015"/>
    </source>
</evidence>
<protein>
    <submittedName>
        <fullName evidence="10">Zinc finger</fullName>
    </submittedName>
</protein>
<dbReference type="InterPro" id="IPR036864">
    <property type="entry name" value="Zn2-C6_fun-type_DNA-bd_sf"/>
</dbReference>
<evidence type="ECO:0000256" key="2">
    <source>
        <dbReference type="ARBA" id="ARBA00022833"/>
    </source>
</evidence>
<proteinExistence type="predicted"/>
<feature type="compositionally biased region" description="Basic and acidic residues" evidence="7">
    <location>
        <begin position="121"/>
        <end position="131"/>
    </location>
</feature>
<accession>A0AAI8Z870</accession>
<keyword evidence="4" id="KW-0804">Transcription</keyword>
<dbReference type="GO" id="GO:0000981">
    <property type="term" value="F:DNA-binding transcription factor activity, RNA polymerase II-specific"/>
    <property type="evidence" value="ECO:0007669"/>
    <property type="project" value="InterPro"/>
</dbReference>
<evidence type="ECO:0000259" key="8">
    <source>
        <dbReference type="PROSITE" id="PS50048"/>
    </source>
</evidence>
<dbReference type="GO" id="GO:0006351">
    <property type="term" value="P:DNA-templated transcription"/>
    <property type="evidence" value="ECO:0007669"/>
    <property type="project" value="InterPro"/>
</dbReference>
<feature type="compositionally biased region" description="Polar residues" evidence="7">
    <location>
        <begin position="245"/>
        <end position="260"/>
    </location>
</feature>
<feature type="region of interest" description="Disordered" evidence="7">
    <location>
        <begin position="239"/>
        <end position="260"/>
    </location>
</feature>
<keyword evidence="6" id="KW-0863">Zinc-finger</keyword>
<dbReference type="InterPro" id="IPR013087">
    <property type="entry name" value="Znf_C2H2_type"/>
</dbReference>
<evidence type="ECO:0000256" key="5">
    <source>
        <dbReference type="ARBA" id="ARBA00023242"/>
    </source>
</evidence>
<dbReference type="Pfam" id="PF00172">
    <property type="entry name" value="Zn_clus"/>
    <property type="match status" value="1"/>
</dbReference>
<dbReference type="PANTHER" id="PTHR47660">
    <property type="entry name" value="TRANSCRIPTION FACTOR WITH C2H2 AND ZN(2)-CYS(6) DNA BINDING DOMAIN (EUROFUNG)-RELATED-RELATED"/>
    <property type="match status" value="1"/>
</dbReference>
<evidence type="ECO:0000256" key="6">
    <source>
        <dbReference type="PROSITE-ProRule" id="PRU00042"/>
    </source>
</evidence>
<reference evidence="10" key="1">
    <citation type="submission" date="2023-11" db="EMBL/GenBank/DDBJ databases">
        <authorList>
            <person name="Alioto T."/>
            <person name="Alioto T."/>
            <person name="Gomez Garrido J."/>
        </authorList>
    </citation>
    <scope>NUCLEOTIDE SEQUENCE</scope>
</reference>
<dbReference type="Gene3D" id="4.10.240.10">
    <property type="entry name" value="Zn(2)-C6 fungal-type DNA-binding domain"/>
    <property type="match status" value="1"/>
</dbReference>
<evidence type="ECO:0000256" key="1">
    <source>
        <dbReference type="ARBA" id="ARBA00022723"/>
    </source>
</evidence>
<keyword evidence="2" id="KW-0862">Zinc</keyword>
<organism evidence="10 11">
    <name type="scientific">Lecanosticta acicola</name>
    <dbReference type="NCBI Taxonomy" id="111012"/>
    <lineage>
        <taxon>Eukaryota</taxon>
        <taxon>Fungi</taxon>
        <taxon>Dikarya</taxon>
        <taxon>Ascomycota</taxon>
        <taxon>Pezizomycotina</taxon>
        <taxon>Dothideomycetes</taxon>
        <taxon>Dothideomycetidae</taxon>
        <taxon>Mycosphaerellales</taxon>
        <taxon>Mycosphaerellaceae</taxon>
        <taxon>Lecanosticta</taxon>
    </lineage>
</organism>
<dbReference type="GO" id="GO:0008270">
    <property type="term" value="F:zinc ion binding"/>
    <property type="evidence" value="ECO:0007669"/>
    <property type="project" value="UniProtKB-KW"/>
</dbReference>
<dbReference type="PROSITE" id="PS50157">
    <property type="entry name" value="ZINC_FINGER_C2H2_2"/>
    <property type="match status" value="2"/>
</dbReference>
<dbReference type="SUPFAM" id="SSF57701">
    <property type="entry name" value="Zn2/Cys6 DNA-binding domain"/>
    <property type="match status" value="1"/>
</dbReference>
<evidence type="ECO:0000313" key="10">
    <source>
        <dbReference type="EMBL" id="CAK4034249.1"/>
    </source>
</evidence>
<dbReference type="PANTHER" id="PTHR47660:SF2">
    <property type="entry name" value="TRANSCRIPTION FACTOR WITH C2H2 AND ZN(2)-CYS(6) DNA BINDING DOMAIN (EUROFUNG)"/>
    <property type="match status" value="1"/>
</dbReference>
<feature type="domain" description="C2H2-type" evidence="9">
    <location>
        <begin position="24"/>
        <end position="51"/>
    </location>
</feature>
<dbReference type="CDD" id="cd00067">
    <property type="entry name" value="GAL4"/>
    <property type="match status" value="1"/>
</dbReference>
<dbReference type="InterPro" id="IPR001138">
    <property type="entry name" value="Zn2Cys6_DnaBD"/>
</dbReference>
<feature type="domain" description="Zn(2)-C6 fungal-type" evidence="8">
    <location>
        <begin position="90"/>
        <end position="119"/>
    </location>
</feature>
<dbReference type="Gene3D" id="3.30.160.60">
    <property type="entry name" value="Classic Zinc Finger"/>
    <property type="match status" value="1"/>
</dbReference>
<keyword evidence="5" id="KW-0539">Nucleus</keyword>
<dbReference type="AlphaFoldDB" id="A0AAI8Z870"/>
<dbReference type="GO" id="GO:0003677">
    <property type="term" value="F:DNA binding"/>
    <property type="evidence" value="ECO:0007669"/>
    <property type="project" value="InterPro"/>
</dbReference>